<keyword evidence="3 4" id="KW-0288">FMN</keyword>
<evidence type="ECO:0000313" key="7">
    <source>
        <dbReference type="EMBL" id="OGK55927.1"/>
    </source>
</evidence>
<dbReference type="AlphaFoldDB" id="A0A1F7JJZ3"/>
<comment type="catalytic activity">
    <reaction evidence="3 4">
        <text>(R)-4'-phosphopantothenate + L-cysteine + CTP = N-[(R)-4-phosphopantothenoyl]-L-cysteine + CMP + diphosphate + H(+)</text>
        <dbReference type="Rhea" id="RHEA:19397"/>
        <dbReference type="ChEBI" id="CHEBI:10986"/>
        <dbReference type="ChEBI" id="CHEBI:15378"/>
        <dbReference type="ChEBI" id="CHEBI:33019"/>
        <dbReference type="ChEBI" id="CHEBI:35235"/>
        <dbReference type="ChEBI" id="CHEBI:37563"/>
        <dbReference type="ChEBI" id="CHEBI:59458"/>
        <dbReference type="ChEBI" id="CHEBI:60377"/>
        <dbReference type="EC" id="6.3.2.5"/>
    </reaction>
</comment>
<feature type="active site" description="Proton donor" evidence="3">
    <location>
        <position position="161"/>
    </location>
</feature>
<organism evidence="7 8">
    <name type="scientific">Candidatus Roizmanbacteria bacterium RIFCSPLOWO2_02_FULL_38_10</name>
    <dbReference type="NCBI Taxonomy" id="1802074"/>
    <lineage>
        <taxon>Bacteria</taxon>
        <taxon>Candidatus Roizmaniibacteriota</taxon>
    </lineage>
</organism>
<evidence type="ECO:0000256" key="4">
    <source>
        <dbReference type="RuleBase" id="RU364078"/>
    </source>
</evidence>
<dbReference type="GO" id="GO:0015937">
    <property type="term" value="P:coenzyme A biosynthetic process"/>
    <property type="evidence" value="ECO:0007669"/>
    <property type="project" value="UniProtKB-UniRule"/>
</dbReference>
<comment type="catalytic activity">
    <reaction evidence="3 4">
        <text>N-[(R)-4-phosphopantothenoyl]-L-cysteine + H(+) = (R)-4'-phosphopantetheine + CO2</text>
        <dbReference type="Rhea" id="RHEA:16793"/>
        <dbReference type="ChEBI" id="CHEBI:15378"/>
        <dbReference type="ChEBI" id="CHEBI:16526"/>
        <dbReference type="ChEBI" id="CHEBI:59458"/>
        <dbReference type="ChEBI" id="CHEBI:61723"/>
        <dbReference type="EC" id="4.1.1.36"/>
    </reaction>
</comment>
<dbReference type="GO" id="GO:0010181">
    <property type="term" value="F:FMN binding"/>
    <property type="evidence" value="ECO:0007669"/>
    <property type="project" value="UniProtKB-UniRule"/>
</dbReference>
<dbReference type="InterPro" id="IPR036551">
    <property type="entry name" value="Flavin_trans-like"/>
</dbReference>
<comment type="function">
    <text evidence="4">Catalyzes two steps in the biosynthesis of coenzyme A. In the first step cysteine is conjugated to 4'-phosphopantothenate to form 4-phosphopantothenoylcysteine, in the latter compound is decarboxylated to form 4'-phosphopantotheine.</text>
</comment>
<comment type="cofactor">
    <cofactor evidence="3">
        <name>FMN</name>
        <dbReference type="ChEBI" id="CHEBI:58210"/>
    </cofactor>
    <text evidence="3">Binds 1 FMN per subunit.</text>
</comment>
<evidence type="ECO:0000256" key="1">
    <source>
        <dbReference type="ARBA" id="ARBA00022793"/>
    </source>
</evidence>
<feature type="region of interest" description="Phosphopantothenoylcysteine decarboxylase" evidence="3">
    <location>
        <begin position="1"/>
        <end position="193"/>
    </location>
</feature>
<evidence type="ECO:0000259" key="5">
    <source>
        <dbReference type="Pfam" id="PF02441"/>
    </source>
</evidence>
<feature type="binding site" evidence="3">
    <location>
        <position position="292"/>
    </location>
    <ligand>
        <name>CTP</name>
        <dbReference type="ChEBI" id="CHEBI:37563"/>
    </ligand>
</feature>
<dbReference type="InterPro" id="IPR035929">
    <property type="entry name" value="CoaB-like_sf"/>
</dbReference>
<comment type="pathway">
    <text evidence="3 4">Cofactor biosynthesis; coenzyme A biosynthesis; CoA from (R)-pantothenate: step 2/5.</text>
</comment>
<comment type="similarity">
    <text evidence="3 4">In the C-terminal section; belongs to the PPC synthetase family.</text>
</comment>
<dbReference type="InterPro" id="IPR003382">
    <property type="entry name" value="Flavoprotein"/>
</dbReference>
<accession>A0A1F7JJZ3</accession>
<comment type="function">
    <text evidence="3">Catalyzes two sequential steps in the biosynthesis of coenzyme A. In the first step cysteine is conjugated to 4'-phosphopantothenate to form 4-phosphopantothenoylcysteine. In the second step the latter compound is decarboxylated to form 4'-phosphopantotheine.</text>
</comment>
<keyword evidence="2 3" id="KW-0456">Lyase</keyword>
<feature type="region of interest" description="Phosphopantothenate--cysteine ligase" evidence="3">
    <location>
        <begin position="194"/>
        <end position="403"/>
    </location>
</feature>
<comment type="caution">
    <text evidence="3">Lacks conserved residue(s) required for the propagation of feature annotation.</text>
</comment>
<dbReference type="EC" id="4.1.1.36" evidence="3"/>
<dbReference type="Pfam" id="PF04127">
    <property type="entry name" value="DFP"/>
    <property type="match status" value="1"/>
</dbReference>
<feature type="binding site" evidence="3">
    <location>
        <position position="325"/>
    </location>
    <ligand>
        <name>CTP</name>
        <dbReference type="ChEBI" id="CHEBI:37563"/>
    </ligand>
</feature>
<comment type="similarity">
    <text evidence="3 4">In the N-terminal section; belongs to the HFCD (homo-oligomeric flavin containing Cys decarboxylase) superfamily.</text>
</comment>
<dbReference type="GO" id="GO:0004633">
    <property type="term" value="F:phosphopantothenoylcysteine decarboxylase activity"/>
    <property type="evidence" value="ECO:0007669"/>
    <property type="project" value="UniProtKB-UniRule"/>
</dbReference>
<dbReference type="EMBL" id="MGAY01000049">
    <property type="protein sequence ID" value="OGK55927.1"/>
    <property type="molecule type" value="Genomic_DNA"/>
</dbReference>
<keyword evidence="3" id="KW-0511">Multifunctional enzyme</keyword>
<keyword evidence="3 4" id="KW-0436">Ligase</keyword>
<dbReference type="GO" id="GO:0004632">
    <property type="term" value="F:phosphopantothenate--cysteine ligase activity"/>
    <property type="evidence" value="ECO:0007669"/>
    <property type="project" value="UniProtKB-UniRule"/>
</dbReference>
<evidence type="ECO:0000259" key="6">
    <source>
        <dbReference type="Pfam" id="PF04127"/>
    </source>
</evidence>
<keyword evidence="1 3" id="KW-0210">Decarboxylase</keyword>
<dbReference type="GO" id="GO:0071513">
    <property type="term" value="C:phosphopantothenoylcysteine decarboxylase complex"/>
    <property type="evidence" value="ECO:0007669"/>
    <property type="project" value="TreeGrafter"/>
</dbReference>
<dbReference type="STRING" id="1802074.A3J15_02715"/>
<feature type="binding site" evidence="3">
    <location>
        <position position="282"/>
    </location>
    <ligand>
        <name>CTP</name>
        <dbReference type="ChEBI" id="CHEBI:37563"/>
    </ligand>
</feature>
<dbReference type="InterPro" id="IPR005252">
    <property type="entry name" value="CoaBC"/>
</dbReference>
<name>A0A1F7JJZ3_9BACT</name>
<comment type="caution">
    <text evidence="7">The sequence shown here is derived from an EMBL/GenBank/DDBJ whole genome shotgun (WGS) entry which is preliminary data.</text>
</comment>
<dbReference type="UniPathway" id="UPA00241">
    <property type="reaction ID" value="UER00353"/>
</dbReference>
<comment type="pathway">
    <text evidence="3 4">Cofactor biosynthesis; coenzyme A biosynthesis; CoA from (R)-pantothenate: step 3/5.</text>
</comment>
<keyword evidence="3 4" id="KW-0285">Flavoprotein</keyword>
<dbReference type="Gene3D" id="3.40.50.1950">
    <property type="entry name" value="Flavin prenyltransferase-like"/>
    <property type="match status" value="1"/>
</dbReference>
<dbReference type="Gene3D" id="3.40.50.10300">
    <property type="entry name" value="CoaB-like"/>
    <property type="match status" value="1"/>
</dbReference>
<keyword evidence="3" id="KW-0479">Metal-binding</keyword>
<evidence type="ECO:0000313" key="8">
    <source>
        <dbReference type="Proteomes" id="UP000176376"/>
    </source>
</evidence>
<dbReference type="PANTHER" id="PTHR14359:SF6">
    <property type="entry name" value="PHOSPHOPANTOTHENOYLCYSTEINE DECARBOXYLASE"/>
    <property type="match status" value="1"/>
</dbReference>
<evidence type="ECO:0000256" key="2">
    <source>
        <dbReference type="ARBA" id="ARBA00023239"/>
    </source>
</evidence>
<keyword evidence="3" id="KW-0460">Magnesium</keyword>
<feature type="domain" description="DNA/pantothenate metabolism flavoprotein C-terminal" evidence="6">
    <location>
        <begin position="189"/>
        <end position="401"/>
    </location>
</feature>
<protein>
    <recommendedName>
        <fullName evidence="3">Coenzyme A biosynthesis bifunctional protein CoaBC</fullName>
    </recommendedName>
    <alternativeName>
        <fullName evidence="3">DNA/pantothenate metabolism flavoprotein</fullName>
    </alternativeName>
    <alternativeName>
        <fullName evidence="3">Phosphopantothenoylcysteine synthetase/decarboxylase</fullName>
        <shortName evidence="3">PPCS-PPCDC</shortName>
    </alternativeName>
    <domain>
        <recommendedName>
            <fullName evidence="3">Phosphopantothenoylcysteine decarboxylase</fullName>
            <shortName evidence="3">PPC decarboxylase</shortName>
            <shortName evidence="3">PPC-DC</shortName>
            <ecNumber evidence="3">4.1.1.36</ecNumber>
        </recommendedName>
        <alternativeName>
            <fullName evidence="3">CoaC</fullName>
        </alternativeName>
    </domain>
    <domain>
        <recommendedName>
            <fullName evidence="3">Phosphopantothenate--cysteine ligase</fullName>
            <ecNumber evidence="3">6.3.2.5</ecNumber>
        </recommendedName>
        <alternativeName>
            <fullName evidence="3">CoaB</fullName>
        </alternativeName>
        <alternativeName>
            <fullName evidence="3">Phosphopantothenoylcysteine synthetase</fullName>
            <shortName evidence="3">PPC synthetase</shortName>
            <shortName evidence="3">PPC-S</shortName>
        </alternativeName>
    </domain>
</protein>
<dbReference type="InterPro" id="IPR007085">
    <property type="entry name" value="DNA/pantothenate-metab_flavo_C"/>
</dbReference>
<comment type="cofactor">
    <cofactor evidence="3">
        <name>Mg(2+)</name>
        <dbReference type="ChEBI" id="CHEBI:18420"/>
    </cofactor>
</comment>
<dbReference type="NCBIfam" id="TIGR00521">
    <property type="entry name" value="coaBC_dfp"/>
    <property type="match status" value="1"/>
</dbReference>
<feature type="domain" description="Flavoprotein" evidence="5">
    <location>
        <begin position="3"/>
        <end position="183"/>
    </location>
</feature>
<dbReference type="Proteomes" id="UP000176376">
    <property type="component" value="Unassembled WGS sequence"/>
</dbReference>
<dbReference type="Pfam" id="PF02441">
    <property type="entry name" value="Flavoprotein"/>
    <property type="match status" value="1"/>
</dbReference>
<evidence type="ECO:0000256" key="3">
    <source>
        <dbReference type="HAMAP-Rule" id="MF_02225"/>
    </source>
</evidence>
<gene>
    <name evidence="3" type="primary">coaBC</name>
    <name evidence="7" type="ORF">A3J15_02715</name>
</gene>
<reference evidence="7 8" key="1">
    <citation type="journal article" date="2016" name="Nat. Commun.">
        <title>Thousands of microbial genomes shed light on interconnected biogeochemical processes in an aquifer system.</title>
        <authorList>
            <person name="Anantharaman K."/>
            <person name="Brown C.T."/>
            <person name="Hug L.A."/>
            <person name="Sharon I."/>
            <person name="Castelle C.J."/>
            <person name="Probst A.J."/>
            <person name="Thomas B.C."/>
            <person name="Singh A."/>
            <person name="Wilkins M.J."/>
            <person name="Karaoz U."/>
            <person name="Brodie E.L."/>
            <person name="Williams K.H."/>
            <person name="Hubbard S.S."/>
            <person name="Banfield J.F."/>
        </authorList>
    </citation>
    <scope>NUCLEOTIDE SEQUENCE [LARGE SCALE GENOMIC DNA]</scope>
</reference>
<dbReference type="EC" id="6.3.2.5" evidence="3"/>
<proteinExistence type="inferred from homology"/>
<dbReference type="PANTHER" id="PTHR14359">
    <property type="entry name" value="HOMO-OLIGOMERIC FLAVIN CONTAINING CYS DECARBOXYLASE FAMILY"/>
    <property type="match status" value="1"/>
</dbReference>
<dbReference type="SUPFAM" id="SSF102645">
    <property type="entry name" value="CoaB-like"/>
    <property type="match status" value="1"/>
</dbReference>
<sequence>MKKNILIGITGGISAYKILDLIRILKKDNFNIKVIMTYSAQKIMPASAIKKLGIEVHNDMFGKNFNYKKIIKNQRIDHIDLGRFADLVIVAPATANIIAKLAGGFADDLLTATLLATIKPVFIYPSMNTNMWLHPSVQKNIRILSQLNYHIINPESGKLACDSVGIGRLPEVKDIYQDIKDHLNDSSRLKGKKIIVTAGPTIEYIDPVRIITNKSSGRMGLMIAEVCHMLEAEVLLIRAKSAVKSRYPITEMTFESARELENLIKQTVKESDMIFHTAAVSDFKTGQTYPYKLDSKRKYTMSLIPQNKIINMIKKINPKIYLTAFKAAYNLTDEKMIMCGKQLLNDSDADAVAVNDLARPNVGFEVDTNEIILIRKNMPAKKIGLESKINIARKLVTSIMENV</sequence>
<dbReference type="SUPFAM" id="SSF52507">
    <property type="entry name" value="Homo-oligomeric flavin-containing Cys decarboxylases, HFCD"/>
    <property type="match status" value="1"/>
</dbReference>
<dbReference type="GO" id="GO:0046872">
    <property type="term" value="F:metal ion binding"/>
    <property type="evidence" value="ECO:0007669"/>
    <property type="project" value="UniProtKB-KW"/>
</dbReference>
<dbReference type="GO" id="GO:0015941">
    <property type="term" value="P:pantothenate catabolic process"/>
    <property type="evidence" value="ECO:0007669"/>
    <property type="project" value="InterPro"/>
</dbReference>
<dbReference type="HAMAP" id="MF_02225">
    <property type="entry name" value="CoaBC"/>
    <property type="match status" value="1"/>
</dbReference>